<evidence type="ECO:0000313" key="2">
    <source>
        <dbReference type="Proteomes" id="UP000318288"/>
    </source>
</evidence>
<evidence type="ECO:0000313" key="1">
    <source>
        <dbReference type="EMBL" id="TWU48977.1"/>
    </source>
</evidence>
<dbReference type="Proteomes" id="UP000318288">
    <property type="component" value="Unassembled WGS sequence"/>
</dbReference>
<gene>
    <name evidence="1" type="ORF">Poly51_48810</name>
</gene>
<comment type="caution">
    <text evidence="1">The sequence shown here is derived from an EMBL/GenBank/DDBJ whole genome shotgun (WGS) entry which is preliminary data.</text>
</comment>
<organism evidence="1 2">
    <name type="scientific">Rubripirellula tenax</name>
    <dbReference type="NCBI Taxonomy" id="2528015"/>
    <lineage>
        <taxon>Bacteria</taxon>
        <taxon>Pseudomonadati</taxon>
        <taxon>Planctomycetota</taxon>
        <taxon>Planctomycetia</taxon>
        <taxon>Pirellulales</taxon>
        <taxon>Pirellulaceae</taxon>
        <taxon>Rubripirellula</taxon>
    </lineage>
</organism>
<reference evidence="1 2" key="1">
    <citation type="submission" date="2019-02" db="EMBL/GenBank/DDBJ databases">
        <title>Deep-cultivation of Planctomycetes and their phenomic and genomic characterization uncovers novel biology.</title>
        <authorList>
            <person name="Wiegand S."/>
            <person name="Jogler M."/>
            <person name="Boedeker C."/>
            <person name="Pinto D."/>
            <person name="Vollmers J."/>
            <person name="Rivas-Marin E."/>
            <person name="Kohn T."/>
            <person name="Peeters S.H."/>
            <person name="Heuer A."/>
            <person name="Rast P."/>
            <person name="Oberbeckmann S."/>
            <person name="Bunk B."/>
            <person name="Jeske O."/>
            <person name="Meyerdierks A."/>
            <person name="Storesund J.E."/>
            <person name="Kallscheuer N."/>
            <person name="Luecker S."/>
            <person name="Lage O.M."/>
            <person name="Pohl T."/>
            <person name="Merkel B.J."/>
            <person name="Hornburger P."/>
            <person name="Mueller R.-W."/>
            <person name="Bruemmer F."/>
            <person name="Labrenz M."/>
            <person name="Spormann A.M."/>
            <person name="Op Den Camp H."/>
            <person name="Overmann J."/>
            <person name="Amann R."/>
            <person name="Jetten M.S.M."/>
            <person name="Mascher T."/>
            <person name="Medema M.H."/>
            <person name="Devos D.P."/>
            <person name="Kaster A.-K."/>
            <person name="Ovreas L."/>
            <person name="Rohde M."/>
            <person name="Galperin M.Y."/>
            <person name="Jogler C."/>
        </authorList>
    </citation>
    <scope>NUCLEOTIDE SEQUENCE [LARGE SCALE GENOMIC DNA]</scope>
    <source>
        <strain evidence="1 2">Poly51</strain>
    </source>
</reference>
<dbReference type="AlphaFoldDB" id="A0A5C6ELI4"/>
<proteinExistence type="predicted"/>
<keyword evidence="2" id="KW-1185">Reference proteome</keyword>
<name>A0A5C6ELI4_9BACT</name>
<protein>
    <submittedName>
        <fullName evidence="1">Uncharacterized protein</fullName>
    </submittedName>
</protein>
<sequence length="62" mass="7457">MTESRQCGFHFKTPYPRLRSIAWFAAFHHARSYVIRQRLVDDSKHEKLFGIPGLQQKRMQPR</sequence>
<accession>A0A5C6ELI4</accession>
<dbReference type="EMBL" id="SJPW01000006">
    <property type="protein sequence ID" value="TWU48977.1"/>
    <property type="molecule type" value="Genomic_DNA"/>
</dbReference>